<evidence type="ECO:0000313" key="1">
    <source>
        <dbReference type="EMBL" id="KKL68192.1"/>
    </source>
</evidence>
<accession>A0A0F9GYK5</accession>
<proteinExistence type="predicted"/>
<sequence length="118" mass="14049">MKTMETAVYKVYRIEHQESGDGPYRHFPQEYEVLDVLELHLSNIRRWPGPKDDGLAGQVDYDELYGFKSIAQLEEWFDEGTLEVLYEHGFVLREYETDHIEYGRKQVLFNRRTAKCLT</sequence>
<name>A0A0F9GYK5_9ZZZZ</name>
<dbReference type="EMBL" id="LAZR01026608">
    <property type="protein sequence ID" value="KKL68192.1"/>
    <property type="molecule type" value="Genomic_DNA"/>
</dbReference>
<organism evidence="1">
    <name type="scientific">marine sediment metagenome</name>
    <dbReference type="NCBI Taxonomy" id="412755"/>
    <lineage>
        <taxon>unclassified sequences</taxon>
        <taxon>metagenomes</taxon>
        <taxon>ecological metagenomes</taxon>
    </lineage>
</organism>
<comment type="caution">
    <text evidence="1">The sequence shown here is derived from an EMBL/GenBank/DDBJ whole genome shotgun (WGS) entry which is preliminary data.</text>
</comment>
<reference evidence="1" key="1">
    <citation type="journal article" date="2015" name="Nature">
        <title>Complex archaea that bridge the gap between prokaryotes and eukaryotes.</title>
        <authorList>
            <person name="Spang A."/>
            <person name="Saw J.H."/>
            <person name="Jorgensen S.L."/>
            <person name="Zaremba-Niedzwiedzka K."/>
            <person name="Martijn J."/>
            <person name="Lind A.E."/>
            <person name="van Eijk R."/>
            <person name="Schleper C."/>
            <person name="Guy L."/>
            <person name="Ettema T.J."/>
        </authorList>
    </citation>
    <scope>NUCLEOTIDE SEQUENCE</scope>
</reference>
<gene>
    <name evidence="1" type="ORF">LCGC14_2127440</name>
</gene>
<protein>
    <submittedName>
        <fullName evidence="1">Uncharacterized protein</fullName>
    </submittedName>
</protein>
<dbReference type="AlphaFoldDB" id="A0A0F9GYK5"/>